<keyword evidence="2" id="KW-0812">Transmembrane</keyword>
<dbReference type="InterPro" id="IPR011723">
    <property type="entry name" value="Znf/thioredoxin_put"/>
</dbReference>
<dbReference type="Pfam" id="PF13717">
    <property type="entry name" value="Zn_ribbon_4"/>
    <property type="match status" value="1"/>
</dbReference>
<reference evidence="4 5" key="1">
    <citation type="submission" date="2018-03" db="EMBL/GenBank/DDBJ databases">
        <authorList>
            <person name="Keele B.F."/>
        </authorList>
    </citation>
    <scope>NUCLEOTIDE SEQUENCE [LARGE SCALE GENOMIC DNA]</scope>
    <source>
        <strain evidence="4 5">CECT 8504</strain>
    </source>
</reference>
<dbReference type="Proteomes" id="UP000244912">
    <property type="component" value="Unassembled WGS sequence"/>
</dbReference>
<dbReference type="EMBL" id="ONZF01000002">
    <property type="protein sequence ID" value="SPJ23526.1"/>
    <property type="molecule type" value="Genomic_DNA"/>
</dbReference>
<dbReference type="AlphaFoldDB" id="A0A2R8BTW0"/>
<evidence type="ECO:0000313" key="4">
    <source>
        <dbReference type="EMBL" id="SPJ23526.1"/>
    </source>
</evidence>
<keyword evidence="2" id="KW-0472">Membrane</keyword>
<organism evidence="4 5">
    <name type="scientific">Palleronia abyssalis</name>
    <dbReference type="NCBI Taxonomy" id="1501240"/>
    <lineage>
        <taxon>Bacteria</taxon>
        <taxon>Pseudomonadati</taxon>
        <taxon>Pseudomonadota</taxon>
        <taxon>Alphaproteobacteria</taxon>
        <taxon>Rhodobacterales</taxon>
        <taxon>Roseobacteraceae</taxon>
        <taxon>Palleronia</taxon>
    </lineage>
</organism>
<feature type="compositionally biased region" description="Polar residues" evidence="1">
    <location>
        <begin position="201"/>
        <end position="212"/>
    </location>
</feature>
<accession>A0A2R8BTW0</accession>
<feature type="region of interest" description="Disordered" evidence="1">
    <location>
        <begin position="125"/>
        <end position="225"/>
    </location>
</feature>
<dbReference type="RefSeq" id="WP_108893350.1">
    <property type="nucleotide sequence ID" value="NZ_ONZF01000002.1"/>
</dbReference>
<evidence type="ECO:0000256" key="2">
    <source>
        <dbReference type="SAM" id="Phobius"/>
    </source>
</evidence>
<feature type="compositionally biased region" description="Pro residues" evidence="1">
    <location>
        <begin position="54"/>
        <end position="72"/>
    </location>
</feature>
<feature type="transmembrane region" description="Helical" evidence="2">
    <location>
        <begin position="233"/>
        <end position="250"/>
    </location>
</feature>
<feature type="compositionally biased region" description="Basic and acidic residues" evidence="1">
    <location>
        <begin position="98"/>
        <end position="110"/>
    </location>
</feature>
<feature type="domain" description="Zinc finger/thioredoxin putative" evidence="3">
    <location>
        <begin position="1"/>
        <end position="35"/>
    </location>
</feature>
<keyword evidence="2" id="KW-1133">Transmembrane helix</keyword>
<evidence type="ECO:0000259" key="3">
    <source>
        <dbReference type="Pfam" id="PF13717"/>
    </source>
</evidence>
<feature type="compositionally biased region" description="Basic and acidic residues" evidence="1">
    <location>
        <begin position="125"/>
        <end position="136"/>
    </location>
</feature>
<name>A0A2R8BTW0_9RHOB</name>
<evidence type="ECO:0000313" key="5">
    <source>
        <dbReference type="Proteomes" id="UP000244912"/>
    </source>
</evidence>
<dbReference type="OrthoDB" id="7159357at2"/>
<gene>
    <name evidence="4" type="ORF">PAA8504_01338</name>
</gene>
<sequence length="295" mass="31162">MRITCPNCAAEYEVDATLVPEDGRDVQCSACGHTWMQFRDGRTQEVGAAHSDPSPEPASPPEPASTPAPVSTPAPAKEPEQDPEVDPAPAADTSGFDYADRPRRRELDEETRRILREEAAREAARRRERREAKIETQTEMGLDSTHAQTPDRTSASTPQSAVPDGEDAAAALGSVPSQEARKPADHAAASRGDSFPDIEEINSTLGPGQTPANAAPKDTTAGQGGASSFRRGFLSMLLVGAVLILLYVLAPNLSQALPAIEPELASYVGAVNAFRAGVEETLQSAALWVQGLTGA</sequence>
<feature type="compositionally biased region" description="Polar residues" evidence="1">
    <location>
        <begin position="137"/>
        <end position="160"/>
    </location>
</feature>
<protein>
    <recommendedName>
        <fullName evidence="3">Zinc finger/thioredoxin putative domain-containing protein</fullName>
    </recommendedName>
</protein>
<proteinExistence type="predicted"/>
<feature type="region of interest" description="Disordered" evidence="1">
    <location>
        <begin position="44"/>
        <end position="110"/>
    </location>
</feature>
<keyword evidence="5" id="KW-1185">Reference proteome</keyword>
<dbReference type="NCBIfam" id="TIGR02098">
    <property type="entry name" value="MJ0042_CXXC"/>
    <property type="match status" value="1"/>
</dbReference>
<evidence type="ECO:0000256" key="1">
    <source>
        <dbReference type="SAM" id="MobiDB-lite"/>
    </source>
</evidence>